<comment type="subunit">
    <text evidence="4">Part of the 50S ribosomal subunit. Contacts protein L29, and trigger factor when it is bound to the ribosome.</text>
</comment>
<evidence type="ECO:0000256" key="2">
    <source>
        <dbReference type="ARBA" id="ARBA00022980"/>
    </source>
</evidence>
<dbReference type="NCBIfam" id="NF004363">
    <property type="entry name" value="PRK05738.2-4"/>
    <property type="match status" value="1"/>
</dbReference>
<dbReference type="InterPro" id="IPR012677">
    <property type="entry name" value="Nucleotide-bd_a/b_plait_sf"/>
</dbReference>
<dbReference type="Pfam" id="PF00276">
    <property type="entry name" value="Ribosomal_L23"/>
    <property type="match status" value="1"/>
</dbReference>
<comment type="function">
    <text evidence="4">One of the early assembly proteins it binds 23S rRNA. One of the proteins that surrounds the polypeptide exit tunnel on the outside of the ribosome. Forms the main docking site for trigger factor binding to the ribosome.</text>
</comment>
<dbReference type="GO" id="GO:0005840">
    <property type="term" value="C:ribosome"/>
    <property type="evidence" value="ECO:0007669"/>
    <property type="project" value="UniProtKB-KW"/>
</dbReference>
<gene>
    <name evidence="4 5" type="primary">rplW</name>
    <name evidence="5" type="ORF">SADO_04865</name>
</gene>
<organism evidence="5 6">
    <name type="scientific">Salinisphaera dokdonensis CL-ES53</name>
    <dbReference type="NCBI Taxonomy" id="1304272"/>
    <lineage>
        <taxon>Bacteria</taxon>
        <taxon>Pseudomonadati</taxon>
        <taxon>Pseudomonadota</taxon>
        <taxon>Gammaproteobacteria</taxon>
        <taxon>Salinisphaerales</taxon>
        <taxon>Salinisphaeraceae</taxon>
        <taxon>Salinisphaera</taxon>
    </lineage>
</organism>
<evidence type="ECO:0000313" key="5">
    <source>
        <dbReference type="EMBL" id="MES1928562.1"/>
    </source>
</evidence>
<reference evidence="5 6" key="1">
    <citation type="submission" date="2013-03" db="EMBL/GenBank/DDBJ databases">
        <title>Salinisphaera dokdonensis CL-ES53 Genome Sequencing.</title>
        <authorList>
            <person name="Li C."/>
            <person name="Lai Q."/>
            <person name="Shao Z."/>
        </authorList>
    </citation>
    <scope>NUCLEOTIDE SEQUENCE [LARGE SCALE GENOMIC DNA]</scope>
    <source>
        <strain evidence="5 6">CL-ES53</strain>
    </source>
</reference>
<dbReference type="PANTHER" id="PTHR11620">
    <property type="entry name" value="60S RIBOSOMAL PROTEIN L23A"/>
    <property type="match status" value="1"/>
</dbReference>
<dbReference type="Gene3D" id="3.30.70.330">
    <property type="match status" value="1"/>
</dbReference>
<proteinExistence type="inferred from homology"/>
<sequence length="100" mass="10913">MNQERIFQILRAPHISEKSSVVGDANNQVVFEVAKTASKPEIAAAVAALFDVKVEGVTISNVKPKLKRFRGRPGVRSGWKKAYVSLAEGEEIDFLDGATQ</sequence>
<keyword evidence="3 4" id="KW-0687">Ribonucleoprotein</keyword>
<evidence type="ECO:0000256" key="4">
    <source>
        <dbReference type="HAMAP-Rule" id="MF_01369"/>
    </source>
</evidence>
<dbReference type="InterPro" id="IPR013025">
    <property type="entry name" value="Ribosomal_uL23-like"/>
</dbReference>
<keyword evidence="2 4" id="KW-0689">Ribosomal protein</keyword>
<name>A0ABV2AY65_9GAMM</name>
<dbReference type="InterPro" id="IPR012678">
    <property type="entry name" value="Ribosomal_uL23/eL15/eS24_sf"/>
</dbReference>
<evidence type="ECO:0000313" key="6">
    <source>
        <dbReference type="Proteomes" id="UP001460888"/>
    </source>
</evidence>
<keyword evidence="4" id="KW-0694">RNA-binding</keyword>
<protein>
    <recommendedName>
        <fullName evidence="4">Large ribosomal subunit protein uL23</fullName>
    </recommendedName>
</protein>
<dbReference type="HAMAP" id="MF_01369_B">
    <property type="entry name" value="Ribosomal_uL23_B"/>
    <property type="match status" value="1"/>
</dbReference>
<accession>A0ABV2AY65</accession>
<evidence type="ECO:0000256" key="3">
    <source>
        <dbReference type="ARBA" id="ARBA00023274"/>
    </source>
</evidence>
<dbReference type="SUPFAM" id="SSF54189">
    <property type="entry name" value="Ribosomal proteins S24e, L23 and L15e"/>
    <property type="match status" value="1"/>
</dbReference>
<keyword evidence="4" id="KW-0699">rRNA-binding</keyword>
<dbReference type="NCBIfam" id="NF004359">
    <property type="entry name" value="PRK05738.1-3"/>
    <property type="match status" value="1"/>
</dbReference>
<evidence type="ECO:0000256" key="1">
    <source>
        <dbReference type="ARBA" id="ARBA00006700"/>
    </source>
</evidence>
<comment type="caution">
    <text evidence="5">The sequence shown here is derived from an EMBL/GenBank/DDBJ whole genome shotgun (WGS) entry which is preliminary data.</text>
</comment>
<dbReference type="RefSeq" id="WP_353109709.1">
    <property type="nucleotide sequence ID" value="NZ_APND01000001.1"/>
</dbReference>
<dbReference type="EMBL" id="APND01000001">
    <property type="protein sequence ID" value="MES1928562.1"/>
    <property type="molecule type" value="Genomic_DNA"/>
</dbReference>
<comment type="similarity">
    <text evidence="1 4">Belongs to the universal ribosomal protein uL23 family.</text>
</comment>
<dbReference type="Proteomes" id="UP001460888">
    <property type="component" value="Unassembled WGS sequence"/>
</dbReference>
<keyword evidence="6" id="KW-1185">Reference proteome</keyword>